<comment type="pathway">
    <text evidence="2 7">Carbohydrate metabolism; pentose and glucuronate interconversion.</text>
</comment>
<dbReference type="Proteomes" id="UP000198548">
    <property type="component" value="Unassembled WGS sequence"/>
</dbReference>
<accession>A0A1H7U2Z5</accession>
<dbReference type="EMBL" id="BJUX01000016">
    <property type="protein sequence ID" value="GEK89497.1"/>
    <property type="molecule type" value="Genomic_DNA"/>
</dbReference>
<comment type="catalytic activity">
    <reaction evidence="1 7">
        <text>D-glucuronate = D-fructuronate</text>
        <dbReference type="Rhea" id="RHEA:13049"/>
        <dbReference type="ChEBI" id="CHEBI:58720"/>
        <dbReference type="ChEBI" id="CHEBI:59863"/>
        <dbReference type="EC" id="5.3.1.12"/>
    </reaction>
</comment>
<dbReference type="AlphaFoldDB" id="A0A1H7U2Z5"/>
<dbReference type="InterPro" id="IPR032466">
    <property type="entry name" value="Metal_Hydrolase"/>
</dbReference>
<protein>
    <recommendedName>
        <fullName evidence="5 7">Uronate isomerase</fullName>
        <ecNumber evidence="4 7">5.3.1.12</ecNumber>
    </recommendedName>
    <alternativeName>
        <fullName evidence="7">Glucuronate isomerase</fullName>
    </alternativeName>
    <alternativeName>
        <fullName evidence="7">Uronic isomerase</fullName>
    </alternativeName>
</protein>
<dbReference type="RefSeq" id="WP_091488216.1">
    <property type="nucleotide sequence ID" value="NZ_BJUX01000016.1"/>
</dbReference>
<comment type="catalytic activity">
    <reaction evidence="7">
        <text>aldehydo-D-galacturonate = keto-D-tagaturonate</text>
        <dbReference type="Rhea" id="RHEA:27702"/>
        <dbReference type="ChEBI" id="CHEBI:12952"/>
        <dbReference type="ChEBI" id="CHEBI:17886"/>
    </reaction>
</comment>
<keyword evidence="11" id="KW-1185">Reference proteome</keyword>
<dbReference type="InterPro" id="IPR003766">
    <property type="entry name" value="Uronate_isomerase"/>
</dbReference>
<dbReference type="GO" id="GO:0008880">
    <property type="term" value="F:glucuronate isomerase activity"/>
    <property type="evidence" value="ECO:0007669"/>
    <property type="project" value="UniProtKB-UniRule"/>
</dbReference>
<evidence type="ECO:0000313" key="9">
    <source>
        <dbReference type="EMBL" id="SEL91046.1"/>
    </source>
</evidence>
<dbReference type="STRING" id="426703.SAMN04488100_11533"/>
<name>A0A1H7U2Z5_9LACT</name>
<dbReference type="Gene3D" id="3.20.20.140">
    <property type="entry name" value="Metal-dependent hydrolases"/>
    <property type="match status" value="1"/>
</dbReference>
<sequence length="468" mass="53606">MTFIHDDFMLQNDVAKHLYHDYAKDLPIFDYHCHLDPKQIAEDHQFENLTELWLAGDHYKWRAMRANGVSEDKVTGDASPEEKFEAWAGTAEVAIGNPLFHWTQLELKKYFGIEDLLTSENWKDVYDRANTKLRDEGLTARKLVENSNVAFIGTTDNPTDSLEYHDQIKADDSFDVTVAPSFRPDEAFAIGEEKFTNFLNKLKDVTGKTAESYAELVALLEERVEYFDQRGTLASDHGLTELLYAEATDEEIDAIYVKALAEKEVTKEEKAKYLTRLLTDLSAMYEKRGWIMQIHFGAIRNNNARSFEAIGPDAGFDSINDQTDVAYALNNLLNSMHKNGTLPKTIVYNLNPMYNHIVASTVANFQGNDEGIKGKVQFGAGWWFNDTEQGMLRQMETLADHGLLMHFVGMLTDSRSFVSYPRHDYFRRILCNFVGEQVELGKFPNDENLLKKLIENVSYNNAIEYFKK</sequence>
<dbReference type="UniPathway" id="UPA00246"/>
<evidence type="ECO:0000256" key="1">
    <source>
        <dbReference type="ARBA" id="ARBA00001165"/>
    </source>
</evidence>
<dbReference type="NCBIfam" id="NF002794">
    <property type="entry name" value="PRK02925.1"/>
    <property type="match status" value="1"/>
</dbReference>
<evidence type="ECO:0000313" key="11">
    <source>
        <dbReference type="Proteomes" id="UP000321425"/>
    </source>
</evidence>
<gene>
    <name evidence="7 8" type="primary">uxaC</name>
    <name evidence="8" type="ORF">APU01nite_15360</name>
    <name evidence="9" type="ORF">SAMN04488100_11533</name>
</gene>
<evidence type="ECO:0000256" key="6">
    <source>
        <dbReference type="ARBA" id="ARBA00023235"/>
    </source>
</evidence>
<dbReference type="EMBL" id="FOBL01000015">
    <property type="protein sequence ID" value="SEL91046.1"/>
    <property type="molecule type" value="Genomic_DNA"/>
</dbReference>
<dbReference type="Proteomes" id="UP000321425">
    <property type="component" value="Unassembled WGS sequence"/>
</dbReference>
<dbReference type="Gene3D" id="1.10.2020.10">
    <property type="entry name" value="uronate isomerase, domain 2, chain A"/>
    <property type="match status" value="1"/>
</dbReference>
<proteinExistence type="inferred from homology"/>
<reference evidence="8 11" key="2">
    <citation type="submission" date="2019-07" db="EMBL/GenBank/DDBJ databases">
        <title>Whole genome shotgun sequence of Alkalibacterium putridalgicola NBRC 103243.</title>
        <authorList>
            <person name="Hosoyama A."/>
            <person name="Uohara A."/>
            <person name="Ohji S."/>
            <person name="Ichikawa N."/>
        </authorList>
    </citation>
    <scope>NUCLEOTIDE SEQUENCE [LARGE SCALE GENOMIC DNA]</scope>
    <source>
        <strain evidence="8 11">NBRC 103243</strain>
    </source>
</reference>
<dbReference type="Pfam" id="PF02614">
    <property type="entry name" value="UxaC"/>
    <property type="match status" value="1"/>
</dbReference>
<dbReference type="HAMAP" id="MF_00675">
    <property type="entry name" value="UxaC"/>
    <property type="match status" value="1"/>
</dbReference>
<dbReference type="GO" id="GO:0042840">
    <property type="term" value="P:D-glucuronate catabolic process"/>
    <property type="evidence" value="ECO:0007669"/>
    <property type="project" value="TreeGrafter"/>
</dbReference>
<organism evidence="9 10">
    <name type="scientific">Alkalibacterium putridalgicola</name>
    <dbReference type="NCBI Taxonomy" id="426703"/>
    <lineage>
        <taxon>Bacteria</taxon>
        <taxon>Bacillati</taxon>
        <taxon>Bacillota</taxon>
        <taxon>Bacilli</taxon>
        <taxon>Lactobacillales</taxon>
        <taxon>Carnobacteriaceae</taxon>
        <taxon>Alkalibacterium</taxon>
    </lineage>
</organism>
<dbReference type="OrthoDB" id="9766564at2"/>
<dbReference type="EC" id="5.3.1.12" evidence="4 7"/>
<comment type="similarity">
    <text evidence="3 7">Belongs to the metallo-dependent hydrolases superfamily. Uronate isomerase family.</text>
</comment>
<evidence type="ECO:0000256" key="5">
    <source>
        <dbReference type="ARBA" id="ARBA00020555"/>
    </source>
</evidence>
<dbReference type="PANTHER" id="PTHR30068">
    <property type="entry name" value="URONATE ISOMERASE"/>
    <property type="match status" value="1"/>
</dbReference>
<evidence type="ECO:0000313" key="10">
    <source>
        <dbReference type="Proteomes" id="UP000198548"/>
    </source>
</evidence>
<reference evidence="9 10" key="1">
    <citation type="submission" date="2016-10" db="EMBL/GenBank/DDBJ databases">
        <authorList>
            <person name="de Groot N.N."/>
        </authorList>
    </citation>
    <scope>NUCLEOTIDE SEQUENCE [LARGE SCALE GENOMIC DNA]</scope>
    <source>
        <strain evidence="9 10">DSM 19182</strain>
    </source>
</reference>
<dbReference type="GO" id="GO:0019698">
    <property type="term" value="P:D-galacturonate catabolic process"/>
    <property type="evidence" value="ECO:0007669"/>
    <property type="project" value="TreeGrafter"/>
</dbReference>
<dbReference type="PANTHER" id="PTHR30068:SF4">
    <property type="entry name" value="URONATE ISOMERASE"/>
    <property type="match status" value="1"/>
</dbReference>
<dbReference type="SUPFAM" id="SSF51556">
    <property type="entry name" value="Metallo-dependent hydrolases"/>
    <property type="match status" value="1"/>
</dbReference>
<evidence type="ECO:0000256" key="2">
    <source>
        <dbReference type="ARBA" id="ARBA00004892"/>
    </source>
</evidence>
<evidence type="ECO:0000313" key="8">
    <source>
        <dbReference type="EMBL" id="GEK89497.1"/>
    </source>
</evidence>
<evidence type="ECO:0000256" key="4">
    <source>
        <dbReference type="ARBA" id="ARBA00012546"/>
    </source>
</evidence>
<evidence type="ECO:0000256" key="7">
    <source>
        <dbReference type="HAMAP-Rule" id="MF_00675"/>
    </source>
</evidence>
<keyword evidence="6 7" id="KW-0413">Isomerase</keyword>
<evidence type="ECO:0000256" key="3">
    <source>
        <dbReference type="ARBA" id="ARBA00008397"/>
    </source>
</evidence>